<dbReference type="Proteomes" id="UP000070501">
    <property type="component" value="Unassembled WGS sequence"/>
</dbReference>
<proteinExistence type="inferred from homology"/>
<dbReference type="InterPro" id="IPR050654">
    <property type="entry name" value="AChE-related_enzymes"/>
</dbReference>
<accession>A0A136IT07</accession>
<dbReference type="GO" id="GO:0019695">
    <property type="term" value="P:choline metabolic process"/>
    <property type="evidence" value="ECO:0007669"/>
    <property type="project" value="TreeGrafter"/>
</dbReference>
<evidence type="ECO:0000256" key="1">
    <source>
        <dbReference type="ARBA" id="ARBA00005964"/>
    </source>
</evidence>
<keyword evidence="6" id="KW-1185">Reference proteome</keyword>
<dbReference type="GO" id="GO:0006581">
    <property type="term" value="P:acetylcholine catabolic process"/>
    <property type="evidence" value="ECO:0007669"/>
    <property type="project" value="TreeGrafter"/>
</dbReference>
<sequence>MKHFQSLVLSLLVAHEPLTVETKAGSVTGFINATAPAVRQWLGIPYAEPPVGSLRFLPPKLKGHFGHLTTSAYQPSCMQQLSNTPTAYTTFMPEFLINGGQSEDCLYVNVYAPLRPVDKKLPVFVYIPGGGFTGGGSDSLYKIPDQWIQRSQTHLVVIMNYRVNVFGFPGATAQPLNAGLLDQRLVVEWVRDNIAGFGGDPRRITLWGQSAGASSVGMYGYAYPEDPIVTGLITDSGAAGVAAGGGDGGGAVFSKFAGFLGCGGDLSAQAQLECLQRVDAKDIQQMLSFGNTGARFAPVVDNKTTFGNYTERLQQGLIAKLPMITGSNTNEGAGFGNFSRDGMTPGQYQTGLNAITCPVAREVSNRDKYEQVSYRYVYGGNFTNISPAPWIGATHSAELPILFGTHYEYRGNSTEFEWEVAGLMQGLWLSFARDPSKNPSAGGFTWPKYQAGADTMVQLAVDDVAAKLVARQVVDNECSV</sequence>
<keyword evidence="2 3" id="KW-0378">Hydrolase</keyword>
<dbReference type="Pfam" id="PF00135">
    <property type="entry name" value="COesterase"/>
    <property type="match status" value="2"/>
</dbReference>
<dbReference type="InParanoid" id="A0A136IT07"/>
<feature type="domain" description="Carboxylesterase type B" evidence="4">
    <location>
        <begin position="355"/>
        <end position="463"/>
    </location>
</feature>
<dbReference type="STRING" id="196109.A0A136IT07"/>
<feature type="domain" description="Carboxylesterase type B" evidence="4">
    <location>
        <begin position="18"/>
        <end position="341"/>
    </location>
</feature>
<evidence type="ECO:0000256" key="2">
    <source>
        <dbReference type="ARBA" id="ARBA00022801"/>
    </source>
</evidence>
<keyword evidence="3" id="KW-0732">Signal</keyword>
<dbReference type="InterPro" id="IPR019826">
    <property type="entry name" value="Carboxylesterase_B_AS"/>
</dbReference>
<dbReference type="InterPro" id="IPR029058">
    <property type="entry name" value="AB_hydrolase_fold"/>
</dbReference>
<dbReference type="GO" id="GO:0005886">
    <property type="term" value="C:plasma membrane"/>
    <property type="evidence" value="ECO:0007669"/>
    <property type="project" value="TreeGrafter"/>
</dbReference>
<evidence type="ECO:0000259" key="4">
    <source>
        <dbReference type="Pfam" id="PF00135"/>
    </source>
</evidence>
<name>A0A136IT07_9PEZI</name>
<dbReference type="Gene3D" id="3.40.50.1820">
    <property type="entry name" value="alpha/beta hydrolase"/>
    <property type="match status" value="2"/>
</dbReference>
<protein>
    <recommendedName>
        <fullName evidence="3">Carboxylic ester hydrolase</fullName>
        <ecNumber evidence="3">3.1.1.-</ecNumber>
    </recommendedName>
</protein>
<dbReference type="PANTHER" id="PTHR43918:SF4">
    <property type="entry name" value="CARBOXYLIC ESTER HYDROLASE"/>
    <property type="match status" value="1"/>
</dbReference>
<dbReference type="EMBL" id="KQ964260">
    <property type="protein sequence ID" value="KXJ87906.1"/>
    <property type="molecule type" value="Genomic_DNA"/>
</dbReference>
<dbReference type="PROSITE" id="PS00122">
    <property type="entry name" value="CARBOXYLESTERASE_B_1"/>
    <property type="match status" value="1"/>
</dbReference>
<dbReference type="SUPFAM" id="SSF53474">
    <property type="entry name" value="alpha/beta-Hydrolases"/>
    <property type="match status" value="1"/>
</dbReference>
<dbReference type="InterPro" id="IPR019819">
    <property type="entry name" value="Carboxylesterase_B_CS"/>
</dbReference>
<reference evidence="6" key="1">
    <citation type="submission" date="2016-02" db="EMBL/GenBank/DDBJ databases">
        <title>Draft genome sequence of Microdochium bolleyi, a fungal endophyte of beachgrass.</title>
        <authorList>
            <consortium name="DOE Joint Genome Institute"/>
            <person name="David A.S."/>
            <person name="May G."/>
            <person name="Haridas S."/>
            <person name="Lim J."/>
            <person name="Wang M."/>
            <person name="Labutti K."/>
            <person name="Lipzen A."/>
            <person name="Barry K."/>
            <person name="Grigoriev I.V."/>
        </authorList>
    </citation>
    <scope>NUCLEOTIDE SEQUENCE [LARGE SCALE GENOMIC DNA]</scope>
    <source>
        <strain evidence="6">J235TASD1</strain>
    </source>
</reference>
<dbReference type="ESTHER" id="9pezi-a0a136it07">
    <property type="family name" value="Fungal_carboxylesterase_lipase"/>
</dbReference>
<dbReference type="InterPro" id="IPR002018">
    <property type="entry name" value="CarbesteraseB"/>
</dbReference>
<comment type="similarity">
    <text evidence="1 3">Belongs to the type-B carboxylesterase/lipase family.</text>
</comment>
<dbReference type="OrthoDB" id="408631at2759"/>
<evidence type="ECO:0000313" key="6">
    <source>
        <dbReference type="Proteomes" id="UP000070501"/>
    </source>
</evidence>
<dbReference type="EC" id="3.1.1.-" evidence="3"/>
<gene>
    <name evidence="5" type="ORF">Micbo1qcDRAFT_215167</name>
</gene>
<dbReference type="AlphaFoldDB" id="A0A136IT07"/>
<dbReference type="GO" id="GO:0003990">
    <property type="term" value="F:acetylcholinesterase activity"/>
    <property type="evidence" value="ECO:0007669"/>
    <property type="project" value="TreeGrafter"/>
</dbReference>
<evidence type="ECO:0000313" key="5">
    <source>
        <dbReference type="EMBL" id="KXJ87906.1"/>
    </source>
</evidence>
<evidence type="ECO:0000256" key="3">
    <source>
        <dbReference type="RuleBase" id="RU361235"/>
    </source>
</evidence>
<dbReference type="PANTHER" id="PTHR43918">
    <property type="entry name" value="ACETYLCHOLINESTERASE"/>
    <property type="match status" value="1"/>
</dbReference>
<feature type="signal peptide" evidence="3">
    <location>
        <begin position="1"/>
        <end position="22"/>
    </location>
</feature>
<organism evidence="5 6">
    <name type="scientific">Microdochium bolleyi</name>
    <dbReference type="NCBI Taxonomy" id="196109"/>
    <lineage>
        <taxon>Eukaryota</taxon>
        <taxon>Fungi</taxon>
        <taxon>Dikarya</taxon>
        <taxon>Ascomycota</taxon>
        <taxon>Pezizomycotina</taxon>
        <taxon>Sordariomycetes</taxon>
        <taxon>Xylariomycetidae</taxon>
        <taxon>Xylariales</taxon>
        <taxon>Microdochiaceae</taxon>
        <taxon>Microdochium</taxon>
    </lineage>
</organism>
<dbReference type="PROSITE" id="PS00941">
    <property type="entry name" value="CARBOXYLESTERASE_B_2"/>
    <property type="match status" value="1"/>
</dbReference>
<feature type="chain" id="PRO_5007230145" description="Carboxylic ester hydrolase" evidence="3">
    <location>
        <begin position="23"/>
        <end position="480"/>
    </location>
</feature>